<feature type="transmembrane region" description="Helical" evidence="1">
    <location>
        <begin position="227"/>
        <end position="244"/>
    </location>
</feature>
<sequence>MSQIHPETQSDDYHRPSGLLSRSLQTLNKTKLFLIQLSFIVSYIDKVQIYTVKTTSHSAIKLLSSWLNFNGIINCSICLYFILKRKSFSKFVDYFDKEIANYSKNDHIRKFIAKNRIITNMYFPFFFILYFTYAIYDVYIFYRESEPYDKLAFRVFRNLFRSTIHLNHLVLMQFIVESCLHVQICFKMVLDQLECLKRADGLLKIEKLQPIRQLYDIAAEKTRKLDSLLFMILCAYYCGCLQVYEINFAGLINNYSYIRLLVIVRETLILIYITFHVANINRLANGAFNKVYSISYKAHSLAIITEIRYFLIRIGRNDVGLTLLKIVLITPSFVTSILTLSLTIALSIPSIFTKT</sequence>
<name>T1KAI7_TETUR</name>
<reference evidence="3" key="1">
    <citation type="submission" date="2011-08" db="EMBL/GenBank/DDBJ databases">
        <authorList>
            <person name="Rombauts S."/>
        </authorList>
    </citation>
    <scope>NUCLEOTIDE SEQUENCE</scope>
    <source>
        <strain evidence="3">London</strain>
    </source>
</reference>
<evidence type="ECO:0000256" key="1">
    <source>
        <dbReference type="SAM" id="Phobius"/>
    </source>
</evidence>
<dbReference type="EMBL" id="CAEY01001939">
    <property type="status" value="NOT_ANNOTATED_CDS"/>
    <property type="molecule type" value="Genomic_DNA"/>
</dbReference>
<proteinExistence type="predicted"/>
<organism evidence="2 3">
    <name type="scientific">Tetranychus urticae</name>
    <name type="common">Two-spotted spider mite</name>
    <dbReference type="NCBI Taxonomy" id="32264"/>
    <lineage>
        <taxon>Eukaryota</taxon>
        <taxon>Metazoa</taxon>
        <taxon>Ecdysozoa</taxon>
        <taxon>Arthropoda</taxon>
        <taxon>Chelicerata</taxon>
        <taxon>Arachnida</taxon>
        <taxon>Acari</taxon>
        <taxon>Acariformes</taxon>
        <taxon>Trombidiformes</taxon>
        <taxon>Prostigmata</taxon>
        <taxon>Eleutherengona</taxon>
        <taxon>Raphignathae</taxon>
        <taxon>Tetranychoidea</taxon>
        <taxon>Tetranychidae</taxon>
        <taxon>Tetranychus</taxon>
    </lineage>
</organism>
<keyword evidence="1" id="KW-0812">Transmembrane</keyword>
<protein>
    <recommendedName>
        <fullName evidence="4">Gustatory receptor</fullName>
    </recommendedName>
</protein>
<evidence type="ECO:0008006" key="4">
    <source>
        <dbReference type="Google" id="ProtNLM"/>
    </source>
</evidence>
<keyword evidence="3" id="KW-1185">Reference proteome</keyword>
<dbReference type="Proteomes" id="UP000015104">
    <property type="component" value="Unassembled WGS sequence"/>
</dbReference>
<feature type="transmembrane region" description="Helical" evidence="1">
    <location>
        <begin position="326"/>
        <end position="352"/>
    </location>
</feature>
<accession>T1KAI7</accession>
<feature type="transmembrane region" description="Helical" evidence="1">
    <location>
        <begin position="32"/>
        <end position="51"/>
    </location>
</feature>
<keyword evidence="1" id="KW-0472">Membrane</keyword>
<dbReference type="HOGENOM" id="CLU_067200_0_0_1"/>
<feature type="transmembrane region" description="Helical" evidence="1">
    <location>
        <begin position="63"/>
        <end position="83"/>
    </location>
</feature>
<feature type="transmembrane region" description="Helical" evidence="1">
    <location>
        <begin position="122"/>
        <end position="142"/>
    </location>
</feature>
<evidence type="ECO:0000313" key="2">
    <source>
        <dbReference type="EnsemblMetazoa" id="tetur08g00530.1"/>
    </source>
</evidence>
<evidence type="ECO:0000313" key="3">
    <source>
        <dbReference type="Proteomes" id="UP000015104"/>
    </source>
</evidence>
<keyword evidence="1" id="KW-1133">Transmembrane helix</keyword>
<feature type="transmembrane region" description="Helical" evidence="1">
    <location>
        <begin position="256"/>
        <end position="275"/>
    </location>
</feature>
<dbReference type="EnsemblMetazoa" id="tetur08g00530.1">
    <property type="protein sequence ID" value="tetur08g00530.1"/>
    <property type="gene ID" value="tetur08g00530"/>
</dbReference>
<dbReference type="AlphaFoldDB" id="T1KAI7"/>
<reference evidence="2" key="2">
    <citation type="submission" date="2015-06" db="UniProtKB">
        <authorList>
            <consortium name="EnsemblMetazoa"/>
        </authorList>
    </citation>
    <scope>IDENTIFICATION</scope>
</reference>